<keyword evidence="6" id="KW-0539">Nucleus</keyword>
<evidence type="ECO:0000256" key="6">
    <source>
        <dbReference type="ARBA" id="ARBA00023242"/>
    </source>
</evidence>
<organism evidence="12">
    <name type="scientific">Heterosigma akashiwo</name>
    <name type="common">Chromophytic alga</name>
    <name type="synonym">Heterosigma carterae</name>
    <dbReference type="NCBI Taxonomy" id="2829"/>
    <lineage>
        <taxon>Eukaryota</taxon>
        <taxon>Sar</taxon>
        <taxon>Stramenopiles</taxon>
        <taxon>Ochrophyta</taxon>
        <taxon>Raphidophyceae</taxon>
        <taxon>Chattonellales</taxon>
        <taxon>Chattonellaceae</taxon>
        <taxon>Heterosigma</taxon>
    </lineage>
</organism>
<evidence type="ECO:0000256" key="3">
    <source>
        <dbReference type="ARBA" id="ARBA00022679"/>
    </source>
</evidence>
<feature type="compositionally biased region" description="Basic residues" evidence="9">
    <location>
        <begin position="16"/>
        <end position="25"/>
    </location>
</feature>
<dbReference type="SUPFAM" id="SSF47587">
    <property type="entry name" value="Domain of poly(ADP-ribose) polymerase"/>
    <property type="match status" value="1"/>
</dbReference>
<dbReference type="EC" id="2.4.2.-" evidence="7"/>
<evidence type="ECO:0000256" key="8">
    <source>
        <dbReference type="SAM" id="Coils"/>
    </source>
</evidence>
<dbReference type="InterPro" id="IPR036616">
    <property type="entry name" value="Poly(ADP-ribose)pol_reg_dom_sf"/>
</dbReference>
<feature type="domain" description="PARP catalytic" evidence="10">
    <location>
        <begin position="155"/>
        <end position="362"/>
    </location>
</feature>
<keyword evidence="4" id="KW-0548">Nucleotidyltransferase</keyword>
<evidence type="ECO:0000256" key="4">
    <source>
        <dbReference type="ARBA" id="ARBA00022695"/>
    </source>
</evidence>
<dbReference type="SUPFAM" id="SSF56399">
    <property type="entry name" value="ADP-ribosylation"/>
    <property type="match status" value="1"/>
</dbReference>
<dbReference type="GO" id="GO:0003950">
    <property type="term" value="F:NAD+ poly-ADP-ribosyltransferase activity"/>
    <property type="evidence" value="ECO:0007669"/>
    <property type="project" value="UniProtKB-UniRule"/>
</dbReference>
<evidence type="ECO:0000256" key="7">
    <source>
        <dbReference type="RuleBase" id="RU362114"/>
    </source>
</evidence>
<name>A0A6V1QIY2_HETAK</name>
<keyword evidence="5 7" id="KW-0520">NAD</keyword>
<dbReference type="PROSITE" id="PS51060">
    <property type="entry name" value="PARP_ALPHA_HD"/>
    <property type="match status" value="1"/>
</dbReference>
<proteinExistence type="predicted"/>
<dbReference type="PANTHER" id="PTHR46530:SF1">
    <property type="entry name" value="PROTEIN MONO-ADP-RIBOSYLTRANSFERASE PARP4"/>
    <property type="match status" value="1"/>
</dbReference>
<feature type="coiled-coil region" evidence="8">
    <location>
        <begin position="67"/>
        <end position="97"/>
    </location>
</feature>
<feature type="region of interest" description="Disordered" evidence="9">
    <location>
        <begin position="1"/>
        <end position="25"/>
    </location>
</feature>
<evidence type="ECO:0000256" key="2">
    <source>
        <dbReference type="ARBA" id="ARBA00022676"/>
    </source>
</evidence>
<evidence type="ECO:0000259" key="11">
    <source>
        <dbReference type="PROSITE" id="PS51060"/>
    </source>
</evidence>
<dbReference type="PROSITE" id="PS51059">
    <property type="entry name" value="PARP_CATALYTIC"/>
    <property type="match status" value="1"/>
</dbReference>
<evidence type="ECO:0000313" key="12">
    <source>
        <dbReference type="EMBL" id="CAE0632223.1"/>
    </source>
</evidence>
<dbReference type="Gene3D" id="1.20.142.10">
    <property type="entry name" value="Poly(ADP-ribose) polymerase, regulatory domain"/>
    <property type="match status" value="1"/>
</dbReference>
<evidence type="ECO:0000259" key="10">
    <source>
        <dbReference type="PROSITE" id="PS51059"/>
    </source>
</evidence>
<reference evidence="12" key="1">
    <citation type="submission" date="2021-01" db="EMBL/GenBank/DDBJ databases">
        <authorList>
            <person name="Corre E."/>
            <person name="Pelletier E."/>
            <person name="Niang G."/>
            <person name="Scheremetjew M."/>
            <person name="Finn R."/>
            <person name="Kale V."/>
            <person name="Holt S."/>
            <person name="Cochrane G."/>
            <person name="Meng A."/>
            <person name="Brown T."/>
            <person name="Cohen L."/>
        </authorList>
    </citation>
    <scope>NUCLEOTIDE SEQUENCE</scope>
    <source>
        <strain evidence="12">CCMP3107</strain>
    </source>
</reference>
<dbReference type="PANTHER" id="PTHR46530">
    <property type="entry name" value="PROTEIN MONO-ADP-RIBOSYLTRANSFERASE PARP4"/>
    <property type="match status" value="1"/>
</dbReference>
<dbReference type="InterPro" id="IPR004102">
    <property type="entry name" value="Poly(ADP-ribose)pol_reg_dom"/>
</dbReference>
<dbReference type="Gene3D" id="3.90.228.10">
    <property type="match status" value="1"/>
</dbReference>
<dbReference type="EMBL" id="HBIU01023507">
    <property type="protein sequence ID" value="CAE0632223.1"/>
    <property type="molecule type" value="Transcribed_RNA"/>
</dbReference>
<dbReference type="GO" id="GO:0016779">
    <property type="term" value="F:nucleotidyltransferase activity"/>
    <property type="evidence" value="ECO:0007669"/>
    <property type="project" value="UniProtKB-KW"/>
</dbReference>
<dbReference type="Pfam" id="PF00644">
    <property type="entry name" value="PARP"/>
    <property type="match status" value="1"/>
</dbReference>
<evidence type="ECO:0000256" key="9">
    <source>
        <dbReference type="SAM" id="MobiDB-lite"/>
    </source>
</evidence>
<sequence>MASPVSAPSINDGAKGKGKAKRRRKLQPEIAQLVQDLYAEAKDTLTSTADVTITANGIETPLGILSLEQVEEGENVLKEIAKELKKKRKSSKKLEELSGDFYTTIPTKIGRTKDQIKDAVIDTVAAVAEKQDLCQLMRDMLQVMATDAGALVGDGGVEAQYAALGCTLQPVPPESEEHRAVMERIEESVQRSHGQLDLLRGGGGGPVRAVYRARRAEEEARFTARVTKNQQLLFHGSRACNFVGLLSRGILLPKIVVSLGVTRTDGGWLGDGIYFGDFDTSLNYTSSSSKGIKYMLVNLVALGRMKDFSNITYGLQKPPKGYDSCHGNPEAEEGSEFEDHEYVVYQEDQQKVQYLLELNDEI</sequence>
<dbReference type="InterPro" id="IPR012317">
    <property type="entry name" value="Poly(ADP-ribose)pol_cat_dom"/>
</dbReference>
<gene>
    <name evidence="12" type="ORF">HAKA00212_LOCUS10928</name>
</gene>
<dbReference type="GO" id="GO:0005737">
    <property type="term" value="C:cytoplasm"/>
    <property type="evidence" value="ECO:0007669"/>
    <property type="project" value="TreeGrafter"/>
</dbReference>
<evidence type="ECO:0000256" key="1">
    <source>
        <dbReference type="ARBA" id="ARBA00004123"/>
    </source>
</evidence>
<keyword evidence="2 7" id="KW-0328">Glycosyltransferase</keyword>
<comment type="subcellular location">
    <subcellularLocation>
        <location evidence="1">Nucleus</location>
    </subcellularLocation>
</comment>
<dbReference type="InterPro" id="IPR031273">
    <property type="entry name" value="PARP4"/>
</dbReference>
<protein>
    <recommendedName>
        <fullName evidence="7">Poly [ADP-ribose] polymerase</fullName>
        <shortName evidence="7">PARP</shortName>
        <ecNumber evidence="7">2.4.2.-</ecNumber>
    </recommendedName>
</protein>
<keyword evidence="3 7" id="KW-0808">Transferase</keyword>
<accession>A0A6V1QIY2</accession>
<dbReference type="AlphaFoldDB" id="A0A6V1QIY2"/>
<evidence type="ECO:0000256" key="5">
    <source>
        <dbReference type="ARBA" id="ARBA00023027"/>
    </source>
</evidence>
<feature type="domain" description="PARP alpha-helical" evidence="11">
    <location>
        <begin position="23"/>
        <end position="148"/>
    </location>
</feature>
<keyword evidence="8" id="KW-0175">Coiled coil</keyword>
<dbReference type="GO" id="GO:0005634">
    <property type="term" value="C:nucleus"/>
    <property type="evidence" value="ECO:0007669"/>
    <property type="project" value="UniProtKB-SubCell"/>
</dbReference>
<dbReference type="Pfam" id="PF02877">
    <property type="entry name" value="PARP_reg"/>
    <property type="match status" value="1"/>
</dbReference>